<dbReference type="VEuPathDB" id="FungiDB:JI435_419320"/>
<name>A0A7U2I676_PHANO</name>
<dbReference type="AlphaFoldDB" id="A0A7U2I676"/>
<proteinExistence type="predicted"/>
<protein>
    <recommendedName>
        <fullName evidence="4">Secreted protein</fullName>
    </recommendedName>
</protein>
<evidence type="ECO:0000256" key="1">
    <source>
        <dbReference type="SAM" id="SignalP"/>
    </source>
</evidence>
<reference evidence="3" key="1">
    <citation type="journal article" date="2021" name="BMC Genomics">
        <title>Chromosome-level genome assembly and manually-curated proteome of model necrotroph Parastagonospora nodorum Sn15 reveals a genome-wide trove of candidate effector homologs, and redundancy of virulence-related functions within an accessory chromosome.</title>
        <authorList>
            <person name="Bertazzoni S."/>
            <person name="Jones D.A.B."/>
            <person name="Phan H.T."/>
            <person name="Tan K.-C."/>
            <person name="Hane J.K."/>
        </authorList>
    </citation>
    <scope>NUCLEOTIDE SEQUENCE [LARGE SCALE GENOMIC DNA]</scope>
    <source>
        <strain evidence="3">SN15 / ATCC MYA-4574 / FGSC 10173)</strain>
    </source>
</reference>
<dbReference type="Proteomes" id="UP000663193">
    <property type="component" value="Chromosome 15"/>
</dbReference>
<evidence type="ECO:0008006" key="4">
    <source>
        <dbReference type="Google" id="ProtNLM"/>
    </source>
</evidence>
<organism evidence="2 3">
    <name type="scientific">Phaeosphaeria nodorum (strain SN15 / ATCC MYA-4574 / FGSC 10173)</name>
    <name type="common">Glume blotch fungus</name>
    <name type="synonym">Parastagonospora nodorum</name>
    <dbReference type="NCBI Taxonomy" id="321614"/>
    <lineage>
        <taxon>Eukaryota</taxon>
        <taxon>Fungi</taxon>
        <taxon>Dikarya</taxon>
        <taxon>Ascomycota</taxon>
        <taxon>Pezizomycotina</taxon>
        <taxon>Dothideomycetes</taxon>
        <taxon>Pleosporomycetidae</taxon>
        <taxon>Pleosporales</taxon>
        <taxon>Pleosporineae</taxon>
        <taxon>Phaeosphaeriaceae</taxon>
        <taxon>Parastagonospora</taxon>
    </lineage>
</organism>
<accession>A0A7U2I676</accession>
<keyword evidence="3" id="KW-1185">Reference proteome</keyword>
<dbReference type="EMBL" id="CP069037">
    <property type="protein sequence ID" value="QRD03305.1"/>
    <property type="molecule type" value="Genomic_DNA"/>
</dbReference>
<keyword evidence="1" id="KW-0732">Signal</keyword>
<feature type="signal peptide" evidence="1">
    <location>
        <begin position="1"/>
        <end position="24"/>
    </location>
</feature>
<sequence>MVFTGRCWLHHLSLALLLMGNAGAQSACMCVYLLHDRPYAHLFASHVPCILTASSTLHLLQ</sequence>
<feature type="chain" id="PRO_5030571878" description="Secreted protein" evidence="1">
    <location>
        <begin position="25"/>
        <end position="61"/>
    </location>
</feature>
<gene>
    <name evidence="2" type="ORF">JI435_419320</name>
</gene>
<evidence type="ECO:0000313" key="3">
    <source>
        <dbReference type="Proteomes" id="UP000663193"/>
    </source>
</evidence>
<evidence type="ECO:0000313" key="2">
    <source>
        <dbReference type="EMBL" id="QRD03305.1"/>
    </source>
</evidence>